<gene>
    <name evidence="2" type="ORF">L1F29_28400</name>
</gene>
<feature type="domain" description="Protein kinase" evidence="1">
    <location>
        <begin position="4"/>
        <end position="303"/>
    </location>
</feature>
<keyword evidence="3" id="KW-1185">Reference proteome</keyword>
<evidence type="ECO:0000259" key="1">
    <source>
        <dbReference type="PROSITE" id="PS50011"/>
    </source>
</evidence>
<protein>
    <submittedName>
        <fullName evidence="2">Aminoglycoside phosphotransferase family protein</fullName>
    </submittedName>
</protein>
<dbReference type="Proteomes" id="UP001057877">
    <property type="component" value="Chromosome"/>
</dbReference>
<evidence type="ECO:0000313" key="3">
    <source>
        <dbReference type="Proteomes" id="UP001057877"/>
    </source>
</evidence>
<organism evidence="2 3">
    <name type="scientific">Paenibacillus spongiae</name>
    <dbReference type="NCBI Taxonomy" id="2909671"/>
    <lineage>
        <taxon>Bacteria</taxon>
        <taxon>Bacillati</taxon>
        <taxon>Bacillota</taxon>
        <taxon>Bacilli</taxon>
        <taxon>Bacillales</taxon>
        <taxon>Paenibacillaceae</taxon>
        <taxon>Paenibacillus</taxon>
    </lineage>
</organism>
<dbReference type="PANTHER" id="PTHR21310">
    <property type="entry name" value="AMINOGLYCOSIDE PHOSPHOTRANSFERASE-RELATED-RELATED"/>
    <property type="match status" value="1"/>
</dbReference>
<dbReference type="InterPro" id="IPR011009">
    <property type="entry name" value="Kinase-like_dom_sf"/>
</dbReference>
<dbReference type="SUPFAM" id="SSF56112">
    <property type="entry name" value="Protein kinase-like (PK-like)"/>
    <property type="match status" value="1"/>
</dbReference>
<dbReference type="RefSeq" id="WP_258385397.1">
    <property type="nucleotide sequence ID" value="NZ_CP091430.1"/>
</dbReference>
<sequence>MNNIFTREISGWSSWGSHFQSIEAFEPLIRAIFQHEKLPFHQIENCTPGTNAVFKVGEYIVKIFAPPESGLNSTIDFHTEEFGMSRANALHISAPTLVASGLIEDRYAFRYLIMDYIEGDELSKRTVSMSYEEKMIIGQKLRRITDTMNTPSESFHTIDILERSIENERWNKYADSFNHERVRYMNHYTIHNKVFVHGDLNADNIILGRDGKLYIIDFADAVLAPPIYEHALVASDLFRFEKPYLEGYFGDYSAADMADLCLNGLLIHDFGADIIKNLLGPIDRILSLDDLRERLFQAIQSKK</sequence>
<proteinExistence type="predicted"/>
<dbReference type="PROSITE" id="PS50011">
    <property type="entry name" value="PROTEIN_KINASE_DOM"/>
    <property type="match status" value="1"/>
</dbReference>
<dbReference type="Pfam" id="PF01636">
    <property type="entry name" value="APH"/>
    <property type="match status" value="1"/>
</dbReference>
<dbReference type="InterPro" id="IPR000719">
    <property type="entry name" value="Prot_kinase_dom"/>
</dbReference>
<dbReference type="InterPro" id="IPR002575">
    <property type="entry name" value="Aminoglycoside_PTrfase"/>
</dbReference>
<dbReference type="Gene3D" id="3.90.1200.10">
    <property type="match status" value="1"/>
</dbReference>
<dbReference type="InterPro" id="IPR051678">
    <property type="entry name" value="AGP_Transferase"/>
</dbReference>
<dbReference type="EMBL" id="CP091430">
    <property type="protein sequence ID" value="UVI29308.1"/>
    <property type="molecule type" value="Genomic_DNA"/>
</dbReference>
<evidence type="ECO:0000313" key="2">
    <source>
        <dbReference type="EMBL" id="UVI29308.1"/>
    </source>
</evidence>
<name>A0ABY5SAI5_9BACL</name>
<reference evidence="2" key="1">
    <citation type="submission" date="2022-01" db="EMBL/GenBank/DDBJ databases">
        <title>Paenibacillus spongiae sp. nov., isolated from marine sponge.</title>
        <authorList>
            <person name="Li Z."/>
            <person name="Zhang M."/>
        </authorList>
    </citation>
    <scope>NUCLEOTIDE SEQUENCE</scope>
    <source>
        <strain evidence="2">PHS-Z3</strain>
    </source>
</reference>
<accession>A0ABY5SAI5</accession>